<reference evidence="1 2" key="1">
    <citation type="submission" date="2017-11" db="EMBL/GenBank/DDBJ databases">
        <title>Taxonomic description and genome sequences of Spirosoma HA7 sp. nov., isolated from pollen microhabitat of Corylus avellana.</title>
        <authorList>
            <person name="Ambika Manirajan B."/>
            <person name="Suarez C."/>
            <person name="Ratering S."/>
            <person name="Geissler-Plaum R."/>
            <person name="Cardinale M."/>
            <person name="Sylvia S."/>
        </authorList>
    </citation>
    <scope>NUCLEOTIDE SEQUENCE [LARGE SCALE GENOMIC DNA]</scope>
    <source>
        <strain evidence="1 2">HA7</strain>
    </source>
</reference>
<proteinExistence type="predicted"/>
<organism evidence="1 2">
    <name type="scientific">Spirosoma pollinicola</name>
    <dbReference type="NCBI Taxonomy" id="2057025"/>
    <lineage>
        <taxon>Bacteria</taxon>
        <taxon>Pseudomonadati</taxon>
        <taxon>Bacteroidota</taxon>
        <taxon>Cytophagia</taxon>
        <taxon>Cytophagales</taxon>
        <taxon>Cytophagaceae</taxon>
        <taxon>Spirosoma</taxon>
    </lineage>
</organism>
<evidence type="ECO:0000313" key="2">
    <source>
        <dbReference type="Proteomes" id="UP000232883"/>
    </source>
</evidence>
<keyword evidence="2" id="KW-1185">Reference proteome</keyword>
<dbReference type="AlphaFoldDB" id="A0A2K8ZAZ1"/>
<evidence type="ECO:0000313" key="1">
    <source>
        <dbReference type="EMBL" id="AUD07047.1"/>
    </source>
</evidence>
<dbReference type="OrthoDB" id="964169at2"/>
<dbReference type="RefSeq" id="WP_100993613.1">
    <property type="nucleotide sequence ID" value="NZ_CP025096.1"/>
</dbReference>
<dbReference type="Proteomes" id="UP000232883">
    <property type="component" value="Chromosome"/>
</dbReference>
<sequence length="84" mass="9732">MYISRDIYDQKPLFIRQGALQLWGVLLAERVDLCRIRELYSFSGFFAELCYDKTTGKPTCICSFTGIRRLIPYLADLSLETLSQ</sequence>
<name>A0A2K8ZAZ1_9BACT</name>
<accession>A0A2K8ZAZ1</accession>
<protein>
    <submittedName>
        <fullName evidence="1">Uncharacterized protein</fullName>
    </submittedName>
</protein>
<gene>
    <name evidence="1" type="ORF">CWM47_37655</name>
</gene>
<dbReference type="KEGG" id="spir:CWM47_37655"/>
<dbReference type="EMBL" id="CP025096">
    <property type="protein sequence ID" value="AUD07047.1"/>
    <property type="molecule type" value="Genomic_DNA"/>
</dbReference>